<comment type="caution">
    <text evidence="1">The sequence shown here is derived from an EMBL/GenBank/DDBJ whole genome shotgun (WGS) entry which is preliminary data.</text>
</comment>
<gene>
    <name evidence="1" type="ORF">Scaly_1279000</name>
</gene>
<proteinExistence type="predicted"/>
<accession>A0AAW2Q617</accession>
<organism evidence="1">
    <name type="scientific">Sesamum calycinum</name>
    <dbReference type="NCBI Taxonomy" id="2727403"/>
    <lineage>
        <taxon>Eukaryota</taxon>
        <taxon>Viridiplantae</taxon>
        <taxon>Streptophyta</taxon>
        <taxon>Embryophyta</taxon>
        <taxon>Tracheophyta</taxon>
        <taxon>Spermatophyta</taxon>
        <taxon>Magnoliopsida</taxon>
        <taxon>eudicotyledons</taxon>
        <taxon>Gunneridae</taxon>
        <taxon>Pentapetalae</taxon>
        <taxon>asterids</taxon>
        <taxon>lamiids</taxon>
        <taxon>Lamiales</taxon>
        <taxon>Pedaliaceae</taxon>
        <taxon>Sesamum</taxon>
    </lineage>
</organism>
<dbReference type="AlphaFoldDB" id="A0AAW2Q617"/>
<dbReference type="EMBL" id="JACGWM010000007">
    <property type="protein sequence ID" value="KAL0363238.1"/>
    <property type="molecule type" value="Genomic_DNA"/>
</dbReference>
<reference evidence="1" key="2">
    <citation type="journal article" date="2024" name="Plant">
        <title>Genomic evolution and insights into agronomic trait innovations of Sesamum species.</title>
        <authorList>
            <person name="Miao H."/>
            <person name="Wang L."/>
            <person name="Qu L."/>
            <person name="Liu H."/>
            <person name="Sun Y."/>
            <person name="Le M."/>
            <person name="Wang Q."/>
            <person name="Wei S."/>
            <person name="Zheng Y."/>
            <person name="Lin W."/>
            <person name="Duan Y."/>
            <person name="Cao H."/>
            <person name="Xiong S."/>
            <person name="Wang X."/>
            <person name="Wei L."/>
            <person name="Li C."/>
            <person name="Ma Q."/>
            <person name="Ju M."/>
            <person name="Zhao R."/>
            <person name="Li G."/>
            <person name="Mu C."/>
            <person name="Tian Q."/>
            <person name="Mei H."/>
            <person name="Zhang T."/>
            <person name="Gao T."/>
            <person name="Zhang H."/>
        </authorList>
    </citation>
    <scope>NUCLEOTIDE SEQUENCE</scope>
    <source>
        <strain evidence="1">KEN8</strain>
    </source>
</reference>
<protein>
    <submittedName>
        <fullName evidence="1">Pentatricopeptide repeat-containing protein, mitochondrial</fullName>
    </submittedName>
</protein>
<sequence length="164" mass="18136">MGTRESPSRVMPPPIRRAEERTASLLTNFLQEGLGSNRIRGAMVARLTPDQKVACSIHVGFKPRFDGSFFVLPYPDLSLRSLILQQHRLFSTSNLSSNSKTLQGSKEKARAALSVICSEQNPERVVDICRSAALSPESHLDRLAYSRAISKLKESNNYEGGSCQ</sequence>
<reference evidence="1" key="1">
    <citation type="submission" date="2020-06" db="EMBL/GenBank/DDBJ databases">
        <authorList>
            <person name="Li T."/>
            <person name="Hu X."/>
            <person name="Zhang T."/>
            <person name="Song X."/>
            <person name="Zhang H."/>
            <person name="Dai N."/>
            <person name="Sheng W."/>
            <person name="Hou X."/>
            <person name="Wei L."/>
        </authorList>
    </citation>
    <scope>NUCLEOTIDE SEQUENCE</scope>
    <source>
        <strain evidence="1">KEN8</strain>
        <tissue evidence="1">Leaf</tissue>
    </source>
</reference>
<evidence type="ECO:0000313" key="1">
    <source>
        <dbReference type="EMBL" id="KAL0363238.1"/>
    </source>
</evidence>
<name>A0AAW2Q617_9LAMI</name>